<feature type="transmembrane region" description="Helical" evidence="6">
    <location>
        <begin position="101"/>
        <end position="118"/>
    </location>
</feature>
<dbReference type="Pfam" id="PF00361">
    <property type="entry name" value="Proton_antipo_M"/>
    <property type="match status" value="1"/>
</dbReference>
<dbReference type="Proteomes" id="UP000586827">
    <property type="component" value="Unassembled WGS sequence"/>
</dbReference>
<keyword evidence="9" id="KW-1185">Reference proteome</keyword>
<feature type="transmembrane region" description="Helical" evidence="6">
    <location>
        <begin position="314"/>
        <end position="337"/>
    </location>
</feature>
<dbReference type="GO" id="GO:0008137">
    <property type="term" value="F:NADH dehydrogenase (ubiquinone) activity"/>
    <property type="evidence" value="ECO:0007669"/>
    <property type="project" value="InterPro"/>
</dbReference>
<evidence type="ECO:0000313" key="9">
    <source>
        <dbReference type="Proteomes" id="UP000586827"/>
    </source>
</evidence>
<dbReference type="AlphaFoldDB" id="A0A849C9F8"/>
<feature type="transmembrane region" description="Helical" evidence="6">
    <location>
        <begin position="481"/>
        <end position="499"/>
    </location>
</feature>
<dbReference type="PRINTS" id="PR01434">
    <property type="entry name" value="NADHDHGNASE5"/>
</dbReference>
<feature type="domain" description="NADH:quinone oxidoreductase/Mrp antiporter transmembrane" evidence="7">
    <location>
        <begin position="118"/>
        <end position="396"/>
    </location>
</feature>
<feature type="transmembrane region" description="Helical" evidence="6">
    <location>
        <begin position="651"/>
        <end position="669"/>
    </location>
</feature>
<dbReference type="PANTHER" id="PTHR42829">
    <property type="entry name" value="NADH-UBIQUINONE OXIDOREDUCTASE CHAIN 5"/>
    <property type="match status" value="1"/>
</dbReference>
<evidence type="ECO:0000256" key="6">
    <source>
        <dbReference type="SAM" id="Phobius"/>
    </source>
</evidence>
<evidence type="ECO:0000313" key="8">
    <source>
        <dbReference type="EMBL" id="NNH72537.1"/>
    </source>
</evidence>
<feature type="transmembrane region" description="Helical" evidence="6">
    <location>
        <begin position="68"/>
        <end position="89"/>
    </location>
</feature>
<sequence>MLWPMIALPAVAGVALLLGGRRVDRFAPGIALLTAVATAVLAVLNAAERPAVSAPFLAGIPVSFGVDGLSAVLIVAVAVIVVAVLIFALGDLGSDEPRARFHGLMLLFAAAMLATVTARSLLPLLMAWELMGAASYALIGFRWREAERTESGLVAFLTTRTCDLGLYIAAGAALAGGAGVLALDALADLDSLWLHVAAAGVLLAALGKSAQLPFSFWLSRAMVGPSPVSALLHSATMVAAGAYLLLRSAPLLDATGWAATATAWIGVGTAIALGAVAVCQSDLKQLLAASTSAQVGFMVLAAGVGGVAAGSGHLVAHAVTKSLLFLTAGAWLTALGTRSLAGLRGVARSYPLAGVAFTVGALALAGVPPFALWPTKDAVLTAARDSSVALYAAGFAAALLSAVYAGRALTLVWLRPLADTESHWDSEEPGTRSVNSAQAIPLVALAVLTVAAGGMALPVVHDRFAALLDHDSAPAPGWSELVVSGGVAVTAVSVVALLVRRRGDLPAPAVLAGWLGLETAARRLLVKPVLATARTLARFDDRVLSAGVDTAGTGTRALAGRLANVDDHALDTSVGRTAHGTRVLARRLADFDDHVLDAGVDTGTHAVLTLAEISDRRTEHDIDATIRGIAAATRQLGRWARRPQTGLVHQYYAQATIGIAVLAVVLLLLR</sequence>
<evidence type="ECO:0000256" key="4">
    <source>
        <dbReference type="ARBA" id="ARBA00023136"/>
    </source>
</evidence>
<feature type="transmembrane region" description="Helical" evidence="6">
    <location>
        <begin position="124"/>
        <end position="143"/>
    </location>
</feature>
<dbReference type="GO" id="GO:0042773">
    <property type="term" value="P:ATP synthesis coupled electron transport"/>
    <property type="evidence" value="ECO:0007669"/>
    <property type="project" value="InterPro"/>
</dbReference>
<accession>A0A849C9F8</accession>
<feature type="transmembrane region" description="Helical" evidence="6">
    <location>
        <begin position="6"/>
        <end position="23"/>
    </location>
</feature>
<gene>
    <name evidence="8" type="ORF">HLB23_22200</name>
</gene>
<name>A0A849C9F8_9NOCA</name>
<keyword evidence="4 6" id="KW-0472">Membrane</keyword>
<proteinExistence type="predicted"/>
<feature type="transmembrane region" description="Helical" evidence="6">
    <location>
        <begin position="388"/>
        <end position="406"/>
    </location>
</feature>
<dbReference type="GO" id="GO:0003954">
    <property type="term" value="F:NADH dehydrogenase activity"/>
    <property type="evidence" value="ECO:0007669"/>
    <property type="project" value="TreeGrafter"/>
</dbReference>
<keyword evidence="3 6" id="KW-1133">Transmembrane helix</keyword>
<dbReference type="Gene3D" id="1.20.5.2700">
    <property type="match status" value="1"/>
</dbReference>
<reference evidence="8 9" key="1">
    <citation type="submission" date="2020-05" db="EMBL/GenBank/DDBJ databases">
        <title>MicrobeNet Type strains.</title>
        <authorList>
            <person name="Nicholson A.C."/>
        </authorList>
    </citation>
    <scope>NUCLEOTIDE SEQUENCE [LARGE SCALE GENOMIC DNA]</scope>
    <source>
        <strain evidence="8 9">JCM 3224</strain>
    </source>
</reference>
<evidence type="ECO:0000256" key="1">
    <source>
        <dbReference type="ARBA" id="ARBA00004127"/>
    </source>
</evidence>
<evidence type="ECO:0000259" key="7">
    <source>
        <dbReference type="Pfam" id="PF00361"/>
    </source>
</evidence>
<keyword evidence="2 5" id="KW-0812">Transmembrane</keyword>
<feature type="transmembrane region" description="Helical" evidence="6">
    <location>
        <begin position="164"/>
        <end position="186"/>
    </location>
</feature>
<evidence type="ECO:0000256" key="3">
    <source>
        <dbReference type="ARBA" id="ARBA00022989"/>
    </source>
</evidence>
<organism evidence="8 9">
    <name type="scientific">Nocardia uniformis</name>
    <dbReference type="NCBI Taxonomy" id="53432"/>
    <lineage>
        <taxon>Bacteria</taxon>
        <taxon>Bacillati</taxon>
        <taxon>Actinomycetota</taxon>
        <taxon>Actinomycetes</taxon>
        <taxon>Mycobacteriales</taxon>
        <taxon>Nocardiaceae</taxon>
        <taxon>Nocardia</taxon>
    </lineage>
</organism>
<dbReference type="GO" id="GO:0016020">
    <property type="term" value="C:membrane"/>
    <property type="evidence" value="ECO:0007669"/>
    <property type="project" value="UniProtKB-SubCell"/>
</dbReference>
<dbReference type="EMBL" id="JABELX010000008">
    <property type="protein sequence ID" value="NNH72537.1"/>
    <property type="molecule type" value="Genomic_DNA"/>
</dbReference>
<feature type="transmembrane region" description="Helical" evidence="6">
    <location>
        <begin position="30"/>
        <end position="48"/>
    </location>
</feature>
<comment type="caution">
    <text evidence="8">The sequence shown here is derived from an EMBL/GenBank/DDBJ whole genome shotgun (WGS) entry which is preliminary data.</text>
</comment>
<dbReference type="InterPro" id="IPR003945">
    <property type="entry name" value="NU5C-like"/>
</dbReference>
<feature type="transmembrane region" description="Helical" evidence="6">
    <location>
        <begin position="257"/>
        <end position="279"/>
    </location>
</feature>
<dbReference type="PANTHER" id="PTHR42829:SF2">
    <property type="entry name" value="NADH-UBIQUINONE OXIDOREDUCTASE CHAIN 5"/>
    <property type="match status" value="1"/>
</dbReference>
<feature type="transmembrane region" description="Helical" evidence="6">
    <location>
        <begin position="349"/>
        <end position="368"/>
    </location>
</feature>
<feature type="transmembrane region" description="Helical" evidence="6">
    <location>
        <begin position="286"/>
        <end position="308"/>
    </location>
</feature>
<dbReference type="GO" id="GO:0012505">
    <property type="term" value="C:endomembrane system"/>
    <property type="evidence" value="ECO:0007669"/>
    <property type="project" value="UniProtKB-SubCell"/>
</dbReference>
<dbReference type="InterPro" id="IPR001750">
    <property type="entry name" value="ND/Mrp_TM"/>
</dbReference>
<feature type="transmembrane region" description="Helical" evidence="6">
    <location>
        <begin position="222"/>
        <end position="245"/>
    </location>
</feature>
<feature type="transmembrane region" description="Helical" evidence="6">
    <location>
        <begin position="192"/>
        <end position="210"/>
    </location>
</feature>
<evidence type="ECO:0000256" key="2">
    <source>
        <dbReference type="ARBA" id="ARBA00022692"/>
    </source>
</evidence>
<comment type="subcellular location">
    <subcellularLocation>
        <location evidence="1">Endomembrane system</location>
        <topology evidence="1">Multi-pass membrane protein</topology>
    </subcellularLocation>
    <subcellularLocation>
        <location evidence="5">Membrane</location>
        <topology evidence="5">Multi-pass membrane protein</topology>
    </subcellularLocation>
</comment>
<dbReference type="GO" id="GO:0015990">
    <property type="term" value="P:electron transport coupled proton transport"/>
    <property type="evidence" value="ECO:0007669"/>
    <property type="project" value="TreeGrafter"/>
</dbReference>
<feature type="transmembrane region" description="Helical" evidence="6">
    <location>
        <begin position="439"/>
        <end position="461"/>
    </location>
</feature>
<protein>
    <submittedName>
        <fullName evidence="8">NADH-quinone oxidoreductase subunit L</fullName>
    </submittedName>
</protein>
<evidence type="ECO:0000256" key="5">
    <source>
        <dbReference type="RuleBase" id="RU000320"/>
    </source>
</evidence>